<gene>
    <name evidence="2" type="ORF">UFOPK1778_01181</name>
    <name evidence="3" type="ORF">UFOPK3874_00639</name>
</gene>
<name>A0A6J6GSH0_9ZZZZ</name>
<accession>A0A6J6GSH0</accession>
<proteinExistence type="predicted"/>
<protein>
    <submittedName>
        <fullName evidence="2">Unannotated protein</fullName>
    </submittedName>
</protein>
<dbReference type="AlphaFoldDB" id="A0A6J6GSH0"/>
<reference evidence="2" key="1">
    <citation type="submission" date="2020-05" db="EMBL/GenBank/DDBJ databases">
        <authorList>
            <person name="Chiriac C."/>
            <person name="Salcher M."/>
            <person name="Ghai R."/>
            <person name="Kavagutti S V."/>
        </authorList>
    </citation>
    <scope>NUCLEOTIDE SEQUENCE</scope>
</reference>
<evidence type="ECO:0000256" key="1">
    <source>
        <dbReference type="SAM" id="MobiDB-lite"/>
    </source>
</evidence>
<evidence type="ECO:0000313" key="2">
    <source>
        <dbReference type="EMBL" id="CAB4599648.1"/>
    </source>
</evidence>
<dbReference type="EMBL" id="CAFBNS010000104">
    <property type="protein sequence ID" value="CAB4962757.1"/>
    <property type="molecule type" value="Genomic_DNA"/>
</dbReference>
<feature type="region of interest" description="Disordered" evidence="1">
    <location>
        <begin position="1"/>
        <end position="21"/>
    </location>
</feature>
<evidence type="ECO:0000313" key="3">
    <source>
        <dbReference type="EMBL" id="CAB4962757.1"/>
    </source>
</evidence>
<organism evidence="2">
    <name type="scientific">freshwater metagenome</name>
    <dbReference type="NCBI Taxonomy" id="449393"/>
    <lineage>
        <taxon>unclassified sequences</taxon>
        <taxon>metagenomes</taxon>
        <taxon>ecological metagenomes</taxon>
    </lineage>
</organism>
<sequence>MGVELRPAAKAGAGIVGSHTDARHRRDMKLRSVGLECMGLDLILEGAARGVAS</sequence>
<dbReference type="EMBL" id="CAEZUD010000092">
    <property type="protein sequence ID" value="CAB4599648.1"/>
    <property type="molecule type" value="Genomic_DNA"/>
</dbReference>